<organism evidence="1 2">
    <name type="scientific">Microvirga arabica</name>
    <dbReference type="NCBI Taxonomy" id="1128671"/>
    <lineage>
        <taxon>Bacteria</taxon>
        <taxon>Pseudomonadati</taxon>
        <taxon>Pseudomonadota</taxon>
        <taxon>Alphaproteobacteria</taxon>
        <taxon>Hyphomicrobiales</taxon>
        <taxon>Methylobacteriaceae</taxon>
        <taxon>Microvirga</taxon>
    </lineage>
</organism>
<keyword evidence="2" id="KW-1185">Reference proteome</keyword>
<dbReference type="InterPro" id="IPR029062">
    <property type="entry name" value="Class_I_gatase-like"/>
</dbReference>
<accession>A0ABV6Y1P1</accession>
<dbReference type="RefSeq" id="WP_377028548.1">
    <property type="nucleotide sequence ID" value="NZ_JBHOMY010000002.1"/>
</dbReference>
<protein>
    <recommendedName>
        <fullName evidence="3">DJ-1/PfpI domain-containing protein</fullName>
    </recommendedName>
</protein>
<evidence type="ECO:0008006" key="3">
    <source>
        <dbReference type="Google" id="ProtNLM"/>
    </source>
</evidence>
<gene>
    <name evidence="1" type="ORF">ACETIH_00290</name>
</gene>
<dbReference type="Proteomes" id="UP001593940">
    <property type="component" value="Unassembled WGS sequence"/>
</dbReference>
<evidence type="ECO:0000313" key="1">
    <source>
        <dbReference type="EMBL" id="MFC1455203.1"/>
    </source>
</evidence>
<evidence type="ECO:0000313" key="2">
    <source>
        <dbReference type="Proteomes" id="UP001593940"/>
    </source>
</evidence>
<sequence length="177" mass="18794">MPDRTSASILIILDVGDAPDTDPLEEFAEVYYALQNAGARILIASEAGGYPWSRRPRRGEGPGSKMVDRFLSDRHARDEIADTLPLRNVFVEDFEACILVGGNGSLKEANERFAEGLIGRFLKAGKPVAAVSGRIDCMPDGCTHGLALLSSGGVGLPAAIRALLAALRDADEAGDTR</sequence>
<comment type="caution">
    <text evidence="1">The sequence shown here is derived from an EMBL/GenBank/DDBJ whole genome shotgun (WGS) entry which is preliminary data.</text>
</comment>
<dbReference type="EMBL" id="JBHOMY010000002">
    <property type="protein sequence ID" value="MFC1455203.1"/>
    <property type="molecule type" value="Genomic_DNA"/>
</dbReference>
<reference evidence="1 2" key="1">
    <citation type="submission" date="2024-09" db="EMBL/GenBank/DDBJ databases">
        <title>Nodulacao em especies de Leguminosae Basais da Amazonia e Caracterizacao dos Rizobios e Bacterias Associadas aos Nodulos.</title>
        <authorList>
            <person name="Jambeiro I.C.A."/>
            <person name="Lopes I.S."/>
            <person name="Aguiar E.R.G.R."/>
            <person name="Santos A.F.J."/>
            <person name="Dos Santos J.M.F."/>
            <person name="Gross E."/>
        </authorList>
    </citation>
    <scope>NUCLEOTIDE SEQUENCE [LARGE SCALE GENOMIC DNA]</scope>
    <source>
        <strain evidence="1 2">BRUESC1165</strain>
    </source>
</reference>
<dbReference type="SUPFAM" id="SSF52317">
    <property type="entry name" value="Class I glutamine amidotransferase-like"/>
    <property type="match status" value="1"/>
</dbReference>
<dbReference type="Gene3D" id="3.40.50.880">
    <property type="match status" value="1"/>
</dbReference>
<proteinExistence type="predicted"/>
<name>A0ABV6Y1P1_9HYPH</name>